<dbReference type="EMBL" id="CP013187">
    <property type="protein sequence ID" value="ALO41652.1"/>
    <property type="molecule type" value="Genomic_DNA"/>
</dbReference>
<accession>A0A0S2K0N4</accession>
<gene>
    <name evidence="1" type="ORF">PP2015_1136</name>
</gene>
<reference evidence="1 2" key="1">
    <citation type="submission" date="2015-11" db="EMBL/GenBank/DDBJ databases">
        <authorList>
            <person name="Zhang Y."/>
            <person name="Guo Z."/>
        </authorList>
    </citation>
    <scope>NUCLEOTIDE SEQUENCE [LARGE SCALE GENOMIC DNA]</scope>
    <source>
        <strain evidence="1 2">KCTC 12086</strain>
    </source>
</reference>
<evidence type="ECO:0008006" key="3">
    <source>
        <dbReference type="Google" id="ProtNLM"/>
    </source>
</evidence>
<name>A0A0S2K0N4_9GAMM</name>
<dbReference type="RefSeq" id="WP_058029377.1">
    <property type="nucleotide sequence ID" value="NZ_CP013187.1"/>
</dbReference>
<keyword evidence="2" id="KW-1185">Reference proteome</keyword>
<dbReference type="Proteomes" id="UP000061457">
    <property type="component" value="Chromosome I"/>
</dbReference>
<evidence type="ECO:0000313" key="2">
    <source>
        <dbReference type="Proteomes" id="UP000061457"/>
    </source>
</evidence>
<organism evidence="1 2">
    <name type="scientific">Pseudoalteromonas phenolica</name>
    <dbReference type="NCBI Taxonomy" id="161398"/>
    <lineage>
        <taxon>Bacteria</taxon>
        <taxon>Pseudomonadati</taxon>
        <taxon>Pseudomonadota</taxon>
        <taxon>Gammaproteobacteria</taxon>
        <taxon>Alteromonadales</taxon>
        <taxon>Pseudoalteromonadaceae</taxon>
        <taxon>Pseudoalteromonas</taxon>
    </lineage>
</organism>
<dbReference type="KEGG" id="pphe:PP2015_1136"/>
<dbReference type="PATRIC" id="fig|161398.10.peg.1156"/>
<dbReference type="OrthoDB" id="6300587at2"/>
<evidence type="ECO:0000313" key="1">
    <source>
        <dbReference type="EMBL" id="ALO41652.1"/>
    </source>
</evidence>
<protein>
    <recommendedName>
        <fullName evidence="3">LRAT domain-containing protein</fullName>
    </recommendedName>
</protein>
<proteinExistence type="predicted"/>
<dbReference type="AlphaFoldDB" id="A0A0S2K0N4"/>
<dbReference type="STRING" id="161398.PP2015_1136"/>
<sequence>MSQFLITAYIRHSYATDLLRLPEQHPLYRKHACLVVSDLTHKTAAAHGFGFNGYIRESIPRKGKIIYKQPLLLSKNETKIDELYQYLTSRYAPNYSIEHYNCVDHLYFCLKEVGIRSKLLNHFKYANSKWYKQL</sequence>